<keyword evidence="2" id="KW-0472">Membrane</keyword>
<dbReference type="PANTHER" id="PTHR22100:SF13">
    <property type="entry name" value="WINGS APART-LIKE PROTEIN HOMOLOG"/>
    <property type="match status" value="1"/>
</dbReference>
<feature type="region of interest" description="Disordered" evidence="1">
    <location>
        <begin position="177"/>
        <end position="205"/>
    </location>
</feature>
<feature type="region of interest" description="Disordered" evidence="1">
    <location>
        <begin position="123"/>
        <end position="143"/>
    </location>
</feature>
<accession>A0ABD3SQG3</accession>
<feature type="compositionally biased region" description="Acidic residues" evidence="1">
    <location>
        <begin position="670"/>
        <end position="683"/>
    </location>
</feature>
<feature type="compositionally biased region" description="Low complexity" evidence="1">
    <location>
        <begin position="593"/>
        <end position="632"/>
    </location>
</feature>
<evidence type="ECO:0000256" key="1">
    <source>
        <dbReference type="SAM" id="MobiDB-lite"/>
    </source>
</evidence>
<feature type="compositionally biased region" description="Low complexity" evidence="1">
    <location>
        <begin position="557"/>
        <end position="569"/>
    </location>
</feature>
<evidence type="ECO:0000313" key="4">
    <source>
        <dbReference type="Proteomes" id="UP001530377"/>
    </source>
</evidence>
<feature type="compositionally biased region" description="Acidic residues" evidence="1">
    <location>
        <begin position="573"/>
        <end position="584"/>
    </location>
</feature>
<dbReference type="AlphaFoldDB" id="A0ABD3SQG3"/>
<proteinExistence type="predicted"/>
<keyword evidence="2" id="KW-1133">Transmembrane helix</keyword>
<feature type="compositionally biased region" description="Basic and acidic residues" evidence="1">
    <location>
        <begin position="10"/>
        <end position="22"/>
    </location>
</feature>
<comment type="caution">
    <text evidence="3">The sequence shown here is derived from an EMBL/GenBank/DDBJ whole genome shotgun (WGS) entry which is preliminary data.</text>
</comment>
<gene>
    <name evidence="3" type="ORF">ACHAXA_000608</name>
</gene>
<feature type="compositionally biased region" description="Basic residues" evidence="1">
    <location>
        <begin position="522"/>
        <end position="556"/>
    </location>
</feature>
<reference evidence="3 4" key="1">
    <citation type="submission" date="2024-10" db="EMBL/GenBank/DDBJ databases">
        <title>Updated reference genomes for cyclostephanoid diatoms.</title>
        <authorList>
            <person name="Roberts W.R."/>
            <person name="Alverson A.J."/>
        </authorList>
    </citation>
    <scope>NUCLEOTIDE SEQUENCE [LARGE SCALE GENOMIC DNA]</scope>
    <source>
        <strain evidence="3 4">AJA228-03</strain>
    </source>
</reference>
<sequence length="833" mass="90317">MPIRNVLTREVGRSPGDKERPRRWVGQGQGEGEGDGLAYYMLRGSAAATSDGDEGEAGPSQLTGLSAYSLSPPDPPPGPTLTGLIVYSLPTRPADVDPSHFDHEVVSEEKDYTAHAAATATTATTQYATNSTDPDPSSPSRVVSPRMNVTHLRDGGNFDVFSLEEIHEKSSIEKDGINQENPTRWLPTDDEVEGAPRVPDGDEEGAIDCETNDGSFGYSGDYGGVQVRYQYEITEDVTKSETGLTEILPAVERRITELILPVFFGEECLDKGDGRVRRKGWRGLRAPTGDGRRRLTKVVGIDSRPDDFPLWDQECEFPIPHVNGRCYVIEGAMTLYFPPNHDVDMLVTGAQLSTLNALREGMDYSHIVQSHPAILKLKFLESSYSLRAVISPELQMASRGGVGGGMIAMIVIILLLLICLVCVSLAWRRREAKKKMEAEKAEKKRKRKKKASSDTDNDDDEDASRERSKPSKSSSSRVSKDSTRAFSDMVAPSSLQLIKDLKRAAEMMAGDDAGSESSSVKGPRRDRKKKKKNNRKTKKDRKKRKKKKKKEKKNRKASSAAAVRRNSARGVDPDNDNTDTDNTDTDNTTKEITTASSSTSNGSAALSDSDSSHSSTTSSDRGSATEGSTSTSTRDRTRSTNSTSDEDKGTTSTSTSDDDGNDSTTTSTSDSEDDKDESDEYDEFAPLPGSMVSHSNFMNQRRDLRQQRRLQGRGGGQGLGGGRGGLAAHMTKNNNLVISGAVEGDDNASEVTGVTGVHSLASVATAQVKNKTFSRPLSGFFGAGDDASVMTGISAATRPMSNARRSFSLTETLTKRGLVFLESIIEVQTIKPM</sequence>
<feature type="region of interest" description="Disordered" evidence="1">
    <location>
        <begin position="508"/>
        <end position="695"/>
    </location>
</feature>
<feature type="region of interest" description="Disordered" evidence="1">
    <location>
        <begin position="1"/>
        <end position="81"/>
    </location>
</feature>
<evidence type="ECO:0008006" key="5">
    <source>
        <dbReference type="Google" id="ProtNLM"/>
    </source>
</evidence>
<name>A0ABD3SQG3_9STRA</name>
<protein>
    <recommendedName>
        <fullName evidence="5">Transmembrane protein</fullName>
    </recommendedName>
</protein>
<dbReference type="Proteomes" id="UP001530377">
    <property type="component" value="Unassembled WGS sequence"/>
</dbReference>
<dbReference type="EMBL" id="JALLPB020000014">
    <property type="protein sequence ID" value="KAL3826782.1"/>
    <property type="molecule type" value="Genomic_DNA"/>
</dbReference>
<organism evidence="3 4">
    <name type="scientific">Cyclostephanos tholiformis</name>
    <dbReference type="NCBI Taxonomy" id="382380"/>
    <lineage>
        <taxon>Eukaryota</taxon>
        <taxon>Sar</taxon>
        <taxon>Stramenopiles</taxon>
        <taxon>Ochrophyta</taxon>
        <taxon>Bacillariophyta</taxon>
        <taxon>Coscinodiscophyceae</taxon>
        <taxon>Thalassiosirophycidae</taxon>
        <taxon>Stephanodiscales</taxon>
        <taxon>Stephanodiscaceae</taxon>
        <taxon>Cyclostephanos</taxon>
    </lineage>
</organism>
<feature type="region of interest" description="Disordered" evidence="1">
    <location>
        <begin position="434"/>
        <end position="487"/>
    </location>
</feature>
<dbReference type="InterPro" id="IPR039874">
    <property type="entry name" value="WAPL"/>
</dbReference>
<dbReference type="PANTHER" id="PTHR22100">
    <property type="entry name" value="WINGS APART-LIKE PROTEIN HOMOLOG"/>
    <property type="match status" value="1"/>
</dbReference>
<keyword evidence="2" id="KW-0812">Transmembrane</keyword>
<evidence type="ECO:0000256" key="2">
    <source>
        <dbReference type="SAM" id="Phobius"/>
    </source>
</evidence>
<evidence type="ECO:0000313" key="3">
    <source>
        <dbReference type="EMBL" id="KAL3826782.1"/>
    </source>
</evidence>
<feature type="transmembrane region" description="Helical" evidence="2">
    <location>
        <begin position="406"/>
        <end position="427"/>
    </location>
</feature>
<keyword evidence="4" id="KW-1185">Reference proteome</keyword>